<evidence type="ECO:0000256" key="3">
    <source>
        <dbReference type="ARBA" id="ARBA00022989"/>
    </source>
</evidence>
<evidence type="ECO:0000259" key="6">
    <source>
        <dbReference type="Pfam" id="PF07291"/>
    </source>
</evidence>
<keyword evidence="4 5" id="KW-0472">Membrane</keyword>
<keyword evidence="3 5" id="KW-1133">Transmembrane helix</keyword>
<feature type="domain" description="Methylamine utilisation protein MauE" evidence="6">
    <location>
        <begin position="7"/>
        <end position="134"/>
    </location>
</feature>
<feature type="transmembrane region" description="Helical" evidence="5">
    <location>
        <begin position="149"/>
        <end position="175"/>
    </location>
</feature>
<dbReference type="InterPro" id="IPR009908">
    <property type="entry name" value="Methylamine_util_MauE"/>
</dbReference>
<evidence type="ECO:0000313" key="7">
    <source>
        <dbReference type="EMBL" id="GIJ46110.1"/>
    </source>
</evidence>
<dbReference type="AlphaFoldDB" id="A0A8J3YLJ0"/>
<sequence>MNEFADVLALTARCAVGAVFLAAAASKVMRRSAFEAYRSSVTALAPGPLRGLPRLAEALVAAEFAVVGALVWTPAAGWGLGAAALLLTAFAAAVARARGAAVACNCFGYSPVPAGVPQIVRNAVLASVAVAGLLATAAPAGVVEPAGTVLAVGTGLGLAVICVAWDDLAALLGAAKQ</sequence>
<accession>A0A8J3YLJ0</accession>
<feature type="transmembrane region" description="Helical" evidence="5">
    <location>
        <begin position="78"/>
        <end position="95"/>
    </location>
</feature>
<comment type="subcellular location">
    <subcellularLocation>
        <location evidence="1">Membrane</location>
        <topology evidence="1">Multi-pass membrane protein</topology>
    </subcellularLocation>
</comment>
<dbReference type="Pfam" id="PF07291">
    <property type="entry name" value="MauE"/>
    <property type="match status" value="1"/>
</dbReference>
<dbReference type="EMBL" id="BOPF01000009">
    <property type="protein sequence ID" value="GIJ46110.1"/>
    <property type="molecule type" value="Genomic_DNA"/>
</dbReference>
<protein>
    <recommendedName>
        <fullName evidence="6">Methylamine utilisation protein MauE domain-containing protein</fullName>
    </recommendedName>
</protein>
<evidence type="ECO:0000256" key="2">
    <source>
        <dbReference type="ARBA" id="ARBA00022692"/>
    </source>
</evidence>
<evidence type="ECO:0000256" key="5">
    <source>
        <dbReference type="SAM" id="Phobius"/>
    </source>
</evidence>
<dbReference type="Proteomes" id="UP000619260">
    <property type="component" value="Unassembled WGS sequence"/>
</dbReference>
<comment type="caution">
    <text evidence="7">The sequence shown here is derived from an EMBL/GenBank/DDBJ whole genome shotgun (WGS) entry which is preliminary data.</text>
</comment>
<evidence type="ECO:0000313" key="8">
    <source>
        <dbReference type="Proteomes" id="UP000619260"/>
    </source>
</evidence>
<organism evidence="7 8">
    <name type="scientific">Virgisporangium aliadipatigenens</name>
    <dbReference type="NCBI Taxonomy" id="741659"/>
    <lineage>
        <taxon>Bacteria</taxon>
        <taxon>Bacillati</taxon>
        <taxon>Actinomycetota</taxon>
        <taxon>Actinomycetes</taxon>
        <taxon>Micromonosporales</taxon>
        <taxon>Micromonosporaceae</taxon>
        <taxon>Virgisporangium</taxon>
    </lineage>
</organism>
<evidence type="ECO:0000256" key="1">
    <source>
        <dbReference type="ARBA" id="ARBA00004141"/>
    </source>
</evidence>
<dbReference type="GO" id="GO:0030416">
    <property type="term" value="P:methylamine metabolic process"/>
    <property type="evidence" value="ECO:0007669"/>
    <property type="project" value="InterPro"/>
</dbReference>
<reference evidence="7" key="1">
    <citation type="submission" date="2021-01" db="EMBL/GenBank/DDBJ databases">
        <title>Whole genome shotgun sequence of Virgisporangium aliadipatigenens NBRC 105644.</title>
        <authorList>
            <person name="Komaki H."/>
            <person name="Tamura T."/>
        </authorList>
    </citation>
    <scope>NUCLEOTIDE SEQUENCE</scope>
    <source>
        <strain evidence="7">NBRC 105644</strain>
    </source>
</reference>
<feature type="transmembrane region" description="Helical" evidence="5">
    <location>
        <begin position="6"/>
        <end position="25"/>
    </location>
</feature>
<gene>
    <name evidence="7" type="ORF">Val02_29960</name>
</gene>
<dbReference type="GO" id="GO:0016020">
    <property type="term" value="C:membrane"/>
    <property type="evidence" value="ECO:0007669"/>
    <property type="project" value="UniProtKB-SubCell"/>
</dbReference>
<proteinExistence type="predicted"/>
<evidence type="ECO:0000256" key="4">
    <source>
        <dbReference type="ARBA" id="ARBA00023136"/>
    </source>
</evidence>
<name>A0A8J3YLJ0_9ACTN</name>
<keyword evidence="8" id="KW-1185">Reference proteome</keyword>
<keyword evidence="2 5" id="KW-0812">Transmembrane</keyword>
<dbReference type="RefSeq" id="WP_203899642.1">
    <property type="nucleotide sequence ID" value="NZ_BOPF01000009.1"/>
</dbReference>
<feature type="transmembrane region" description="Helical" evidence="5">
    <location>
        <begin position="123"/>
        <end position="143"/>
    </location>
</feature>